<name>A0A0C2JTZ2_THEKT</name>
<reference evidence="1 2" key="1">
    <citation type="journal article" date="2014" name="Genome Biol. Evol.">
        <title>The genome of the myxosporean Thelohanellus kitauei shows adaptations to nutrient acquisition within its fish host.</title>
        <authorList>
            <person name="Yang Y."/>
            <person name="Xiong J."/>
            <person name="Zhou Z."/>
            <person name="Huo F."/>
            <person name="Miao W."/>
            <person name="Ran C."/>
            <person name="Liu Y."/>
            <person name="Zhang J."/>
            <person name="Feng J."/>
            <person name="Wang M."/>
            <person name="Wang M."/>
            <person name="Wang L."/>
            <person name="Yao B."/>
        </authorList>
    </citation>
    <scope>NUCLEOTIDE SEQUENCE [LARGE SCALE GENOMIC DNA]</scope>
    <source>
        <strain evidence="1">Wuqing</strain>
    </source>
</reference>
<accession>A0A0C2JTZ2</accession>
<dbReference type="EMBL" id="JWZT01001081">
    <property type="protein sequence ID" value="KII72868.1"/>
    <property type="molecule type" value="Genomic_DNA"/>
</dbReference>
<proteinExistence type="predicted"/>
<protein>
    <submittedName>
        <fullName evidence="1">Uncharacterized protein</fullName>
    </submittedName>
</protein>
<evidence type="ECO:0000313" key="1">
    <source>
        <dbReference type="EMBL" id="KII72868.1"/>
    </source>
</evidence>
<dbReference type="Proteomes" id="UP000031668">
    <property type="component" value="Unassembled WGS sequence"/>
</dbReference>
<dbReference type="AlphaFoldDB" id="A0A0C2JTZ2"/>
<keyword evidence="2" id="KW-1185">Reference proteome</keyword>
<sequence length="204" mass="24028">MFYFTYTYPEGIEAIKGLTYLYNKKICKFQQPDIVKLRDLFERIYYFLYSDAFYDLIKRILVEWYAYLGPNETGAMDNIILVSISLAIMLKASLCQNIDSRFYKTIDFIFGIREDLGDKNVMTLLAFLKKKIHNEIFSSIVDHLMELSQFPENYFDDLSDNPSDMINKSKDCRDLAFENLESIYEEISINTECLENDITDKLTD</sequence>
<gene>
    <name evidence="1" type="ORF">RF11_07443</name>
</gene>
<evidence type="ECO:0000313" key="2">
    <source>
        <dbReference type="Proteomes" id="UP000031668"/>
    </source>
</evidence>
<comment type="caution">
    <text evidence="1">The sequence shown here is derived from an EMBL/GenBank/DDBJ whole genome shotgun (WGS) entry which is preliminary data.</text>
</comment>
<organism evidence="1 2">
    <name type="scientific">Thelohanellus kitauei</name>
    <name type="common">Myxosporean</name>
    <dbReference type="NCBI Taxonomy" id="669202"/>
    <lineage>
        <taxon>Eukaryota</taxon>
        <taxon>Metazoa</taxon>
        <taxon>Cnidaria</taxon>
        <taxon>Myxozoa</taxon>
        <taxon>Myxosporea</taxon>
        <taxon>Bivalvulida</taxon>
        <taxon>Platysporina</taxon>
        <taxon>Myxobolidae</taxon>
        <taxon>Thelohanellus</taxon>
    </lineage>
</organism>